<keyword evidence="3" id="KW-1185">Reference proteome</keyword>
<reference evidence="2 3" key="1">
    <citation type="submission" date="2007-03" db="EMBL/GenBank/DDBJ databases">
        <authorList>
            <person name="Stal L."/>
            <person name="Ferriera S."/>
            <person name="Johnson J."/>
            <person name="Kravitz S."/>
            <person name="Beeson K."/>
            <person name="Sutton G."/>
            <person name="Rogers Y.-H."/>
            <person name="Friedman R."/>
            <person name="Frazier M."/>
            <person name="Venter J.C."/>
        </authorList>
    </citation>
    <scope>NUCLEOTIDE SEQUENCE [LARGE SCALE GENOMIC DNA]</scope>
    <source>
        <strain evidence="2 3">CCY0110</strain>
    </source>
</reference>
<evidence type="ECO:0000313" key="3">
    <source>
        <dbReference type="Proteomes" id="UP000003781"/>
    </source>
</evidence>
<comment type="caution">
    <text evidence="2">The sequence shown here is derived from an EMBL/GenBank/DDBJ whole genome shotgun (WGS) entry which is preliminary data.</text>
</comment>
<keyword evidence="1" id="KW-0472">Membrane</keyword>
<keyword evidence="1" id="KW-1133">Transmembrane helix</keyword>
<organism evidence="2 3">
    <name type="scientific">Crocosphaera chwakensis CCY0110</name>
    <dbReference type="NCBI Taxonomy" id="391612"/>
    <lineage>
        <taxon>Bacteria</taxon>
        <taxon>Bacillati</taxon>
        <taxon>Cyanobacteriota</taxon>
        <taxon>Cyanophyceae</taxon>
        <taxon>Oscillatoriophycideae</taxon>
        <taxon>Chroococcales</taxon>
        <taxon>Aphanothecaceae</taxon>
        <taxon>Crocosphaera</taxon>
        <taxon>Crocosphaera chwakensis</taxon>
    </lineage>
</organism>
<feature type="transmembrane region" description="Helical" evidence="1">
    <location>
        <begin position="6"/>
        <end position="22"/>
    </location>
</feature>
<keyword evidence="1" id="KW-0812">Transmembrane</keyword>
<dbReference type="EMBL" id="AAXW01000002">
    <property type="protein sequence ID" value="EAZ94031.1"/>
    <property type="molecule type" value="Genomic_DNA"/>
</dbReference>
<dbReference type="AlphaFoldDB" id="A3IJP9"/>
<evidence type="ECO:0000313" key="2">
    <source>
        <dbReference type="EMBL" id="EAZ94031.1"/>
    </source>
</evidence>
<proteinExistence type="predicted"/>
<sequence>MPIYCLLQSLILIITIIGLFLLL</sequence>
<evidence type="ECO:0000256" key="1">
    <source>
        <dbReference type="SAM" id="Phobius"/>
    </source>
</evidence>
<protein>
    <submittedName>
        <fullName evidence="2">Uncharacterized protein</fullName>
    </submittedName>
</protein>
<name>A3IJP9_9CHRO</name>
<dbReference type="Proteomes" id="UP000003781">
    <property type="component" value="Unassembled WGS sequence"/>
</dbReference>
<accession>A3IJP9</accession>
<gene>
    <name evidence="2" type="ORF">CY0110_19587</name>
</gene>